<dbReference type="InterPro" id="IPR029063">
    <property type="entry name" value="SAM-dependent_MTases_sf"/>
</dbReference>
<evidence type="ECO:0000313" key="3">
    <source>
        <dbReference type="Proteomes" id="UP000002255"/>
    </source>
</evidence>
<evidence type="ECO:0000259" key="1">
    <source>
        <dbReference type="Pfam" id="PF13649"/>
    </source>
</evidence>
<dbReference type="STRING" id="446471.Xcel_2365"/>
<dbReference type="OrthoDB" id="1550779at2"/>
<sequence length="216" mass="23487">MSSCCEPQGYDRVFTAGVARRDAARYRRSGLTRDPRRVVELYRSGAIDGESVLDVGAGIGDLGLELLRAGASHVTAVDLSPGYDDAAATLLAEAGLAGRVQRAVGDLAARPDLAAPADVVALMKVVCCYADADRLLTVAAGHARRHLVLSYPRDTWWLRLFARATTVAARWRRTDWGFVVHPERALLAALEREGLHLTHRERTGAFTLAVLTRTRV</sequence>
<protein>
    <recommendedName>
        <fullName evidence="1">Methyltransferase domain-containing protein</fullName>
    </recommendedName>
</protein>
<dbReference type="EMBL" id="CP001821">
    <property type="protein sequence ID" value="ACZ31381.1"/>
    <property type="molecule type" value="Genomic_DNA"/>
</dbReference>
<dbReference type="SUPFAM" id="SSF53335">
    <property type="entry name" value="S-adenosyl-L-methionine-dependent methyltransferases"/>
    <property type="match status" value="1"/>
</dbReference>
<reference evidence="2 3" key="2">
    <citation type="journal article" date="2010" name="Stand. Genomic Sci.">
        <title>Complete genome sequence of Xylanimonas cellulosilytica type strain (XIL07).</title>
        <authorList>
            <person name="Foster B."/>
            <person name="Pukall R."/>
            <person name="Abt B."/>
            <person name="Nolan M."/>
            <person name="Glavina Del Rio T."/>
            <person name="Chen F."/>
            <person name="Lucas S."/>
            <person name="Tice H."/>
            <person name="Pitluck S."/>
            <person name="Cheng J.-F."/>
            <person name="Chertkov O."/>
            <person name="Brettin T."/>
            <person name="Han C."/>
            <person name="Detter J.C."/>
            <person name="Bruce D."/>
            <person name="Goodwin L."/>
            <person name="Ivanova N."/>
            <person name="Mavromatis K."/>
            <person name="Pati A."/>
            <person name="Mikhailova N."/>
            <person name="Chen A."/>
            <person name="Palaniappan K."/>
            <person name="Land M."/>
            <person name="Hauser L."/>
            <person name="Chang Y.-J."/>
            <person name="Jeffries C.D."/>
            <person name="Chain P."/>
            <person name="Rohde M."/>
            <person name="Goeker M."/>
            <person name="Bristow J."/>
            <person name="Eisen J.A."/>
            <person name="Markowitz V."/>
            <person name="Hugenholtz P."/>
            <person name="Kyrpides N.C."/>
            <person name="Klenk H.-P."/>
            <person name="Lapidus A."/>
        </authorList>
    </citation>
    <scope>NUCLEOTIDE SEQUENCE [LARGE SCALE GENOMIC DNA]</scope>
    <source>
        <strain evidence="3">DSM 15894 / CECT 5975 / LMG 20990 / XIL07</strain>
    </source>
</reference>
<keyword evidence="3" id="KW-1185">Reference proteome</keyword>
<gene>
    <name evidence="2" type="ordered locus">Xcel_2365</name>
</gene>
<dbReference type="KEGG" id="xce:Xcel_2365"/>
<dbReference type="Pfam" id="PF13649">
    <property type="entry name" value="Methyltransf_25"/>
    <property type="match status" value="1"/>
</dbReference>
<dbReference type="eggNOG" id="COG2227">
    <property type="taxonomic scope" value="Bacteria"/>
</dbReference>
<dbReference type="InterPro" id="IPR041698">
    <property type="entry name" value="Methyltransf_25"/>
</dbReference>
<dbReference type="CDD" id="cd02440">
    <property type="entry name" value="AdoMet_MTases"/>
    <property type="match status" value="1"/>
</dbReference>
<evidence type="ECO:0000313" key="2">
    <source>
        <dbReference type="EMBL" id="ACZ31381.1"/>
    </source>
</evidence>
<proteinExistence type="predicted"/>
<dbReference type="Proteomes" id="UP000002255">
    <property type="component" value="Chromosome"/>
</dbReference>
<dbReference type="AlphaFoldDB" id="D1BVR2"/>
<reference evidence="3" key="1">
    <citation type="submission" date="2009-11" db="EMBL/GenBank/DDBJ databases">
        <title>The complete chromosome of Xylanimonas cellulosilytica DSM 15894.</title>
        <authorList>
            <consortium name="US DOE Joint Genome Institute (JGI-PGF)"/>
            <person name="Lucas S."/>
            <person name="Copeland A."/>
            <person name="Lapidus A."/>
            <person name="Glavina del Rio T."/>
            <person name="Dalin E."/>
            <person name="Tice H."/>
            <person name="Bruce D."/>
            <person name="Goodwin L."/>
            <person name="Pitluck S."/>
            <person name="Kyrpides N."/>
            <person name="Mavromatis K."/>
            <person name="Ivanova N."/>
            <person name="Mikhailova N."/>
            <person name="Foster B."/>
            <person name="Clum A."/>
            <person name="Brettin T."/>
            <person name="Detter J.C."/>
            <person name="Han C."/>
            <person name="Larimer F."/>
            <person name="Land M."/>
            <person name="Hauser L."/>
            <person name="Markowitz V."/>
            <person name="Cheng J.F."/>
            <person name="Hugenholtz P."/>
            <person name="Woyke T."/>
            <person name="Wu D."/>
            <person name="Gehrich-Schroeter G."/>
            <person name="Schneider S."/>
            <person name="Pukall S.R."/>
            <person name="Klenk H.P."/>
            <person name="Eisen J.A."/>
        </authorList>
    </citation>
    <scope>NUCLEOTIDE SEQUENCE [LARGE SCALE GENOMIC DNA]</scope>
    <source>
        <strain evidence="3">DSM 15894 / CECT 5975 / LMG 20990 / XIL07</strain>
    </source>
</reference>
<organism evidence="2 3">
    <name type="scientific">Xylanimonas cellulosilytica (strain DSM 15894 / JCM 12276 / CECT 5975 / KCTC 9989 / LMG 20990 / NBRC 107835 / XIL07)</name>
    <dbReference type="NCBI Taxonomy" id="446471"/>
    <lineage>
        <taxon>Bacteria</taxon>
        <taxon>Bacillati</taxon>
        <taxon>Actinomycetota</taxon>
        <taxon>Actinomycetes</taxon>
        <taxon>Micrococcales</taxon>
        <taxon>Promicromonosporaceae</taxon>
        <taxon>Xylanimonas</taxon>
    </lineage>
</organism>
<accession>D1BVR2</accession>
<name>D1BVR2_XYLCX</name>
<dbReference type="RefSeq" id="WP_012879123.1">
    <property type="nucleotide sequence ID" value="NC_013530.1"/>
</dbReference>
<dbReference type="HOGENOM" id="CLU_1299274_0_0_11"/>
<feature type="domain" description="Methyltransferase" evidence="1">
    <location>
        <begin position="52"/>
        <end position="135"/>
    </location>
</feature>
<dbReference type="Gene3D" id="3.40.50.150">
    <property type="entry name" value="Vaccinia Virus protein VP39"/>
    <property type="match status" value="1"/>
</dbReference>